<sequence length="76" mass="8156">MRARQTRGRVKGDEGLVLTSGAEKLAHPAWRRWGTGGRSPGSARIGRESAGVKRRKGSGVLALGTPAQVGFEVRFR</sequence>
<dbReference type="EMBL" id="JANAVB010022869">
    <property type="protein sequence ID" value="KAJ6823436.1"/>
    <property type="molecule type" value="Genomic_DNA"/>
</dbReference>
<comment type="caution">
    <text evidence="2">The sequence shown here is derived from an EMBL/GenBank/DDBJ whole genome shotgun (WGS) entry which is preliminary data.</text>
</comment>
<evidence type="ECO:0000256" key="1">
    <source>
        <dbReference type="SAM" id="MobiDB-lite"/>
    </source>
</evidence>
<keyword evidence="3" id="KW-1185">Reference proteome</keyword>
<reference evidence="2" key="2">
    <citation type="submission" date="2023-04" db="EMBL/GenBank/DDBJ databases">
        <authorList>
            <person name="Bruccoleri R.E."/>
            <person name="Oakeley E.J."/>
            <person name="Faust A.-M."/>
            <person name="Dessus-Babus S."/>
            <person name="Altorfer M."/>
            <person name="Burckhardt D."/>
            <person name="Oertli M."/>
            <person name="Naumann U."/>
            <person name="Petersen F."/>
            <person name="Wong J."/>
        </authorList>
    </citation>
    <scope>NUCLEOTIDE SEQUENCE</scope>
    <source>
        <strain evidence="2">GSM-AAB239-AS_SAM_17_03QT</strain>
        <tissue evidence="2">Leaf</tissue>
    </source>
</reference>
<organism evidence="2 3">
    <name type="scientific">Iris pallida</name>
    <name type="common">Sweet iris</name>
    <dbReference type="NCBI Taxonomy" id="29817"/>
    <lineage>
        <taxon>Eukaryota</taxon>
        <taxon>Viridiplantae</taxon>
        <taxon>Streptophyta</taxon>
        <taxon>Embryophyta</taxon>
        <taxon>Tracheophyta</taxon>
        <taxon>Spermatophyta</taxon>
        <taxon>Magnoliopsida</taxon>
        <taxon>Liliopsida</taxon>
        <taxon>Asparagales</taxon>
        <taxon>Iridaceae</taxon>
        <taxon>Iridoideae</taxon>
        <taxon>Irideae</taxon>
        <taxon>Iris</taxon>
    </lineage>
</organism>
<evidence type="ECO:0000313" key="3">
    <source>
        <dbReference type="Proteomes" id="UP001140949"/>
    </source>
</evidence>
<feature type="region of interest" description="Disordered" evidence="1">
    <location>
        <begin position="31"/>
        <end position="55"/>
    </location>
</feature>
<reference evidence="2" key="1">
    <citation type="journal article" date="2023" name="GigaByte">
        <title>Genome assembly of the bearded iris, Iris pallida Lam.</title>
        <authorList>
            <person name="Bruccoleri R.E."/>
            <person name="Oakeley E.J."/>
            <person name="Faust A.M.E."/>
            <person name="Altorfer M."/>
            <person name="Dessus-Babus S."/>
            <person name="Burckhardt D."/>
            <person name="Oertli M."/>
            <person name="Naumann U."/>
            <person name="Petersen F."/>
            <person name="Wong J."/>
        </authorList>
    </citation>
    <scope>NUCLEOTIDE SEQUENCE</scope>
    <source>
        <strain evidence="2">GSM-AAB239-AS_SAM_17_03QT</strain>
    </source>
</reference>
<dbReference type="Proteomes" id="UP001140949">
    <property type="component" value="Unassembled WGS sequence"/>
</dbReference>
<protein>
    <submittedName>
        <fullName evidence="2">Uncharacterized protein</fullName>
    </submittedName>
</protein>
<accession>A0AAX6G3X8</accession>
<proteinExistence type="predicted"/>
<name>A0AAX6G3X8_IRIPA</name>
<gene>
    <name evidence="2" type="ORF">M6B38_383545</name>
</gene>
<dbReference type="AlphaFoldDB" id="A0AAX6G3X8"/>
<evidence type="ECO:0000313" key="2">
    <source>
        <dbReference type="EMBL" id="KAJ6823436.1"/>
    </source>
</evidence>